<organism evidence="1">
    <name type="scientific">Chromera velia CCMP2878</name>
    <dbReference type="NCBI Taxonomy" id="1169474"/>
    <lineage>
        <taxon>Eukaryota</taxon>
        <taxon>Sar</taxon>
        <taxon>Alveolata</taxon>
        <taxon>Colpodellida</taxon>
        <taxon>Chromeraceae</taxon>
        <taxon>Chromera</taxon>
    </lineage>
</organism>
<reference evidence="1" key="1">
    <citation type="submission" date="2014-11" db="EMBL/GenBank/DDBJ databases">
        <authorList>
            <person name="Otto D Thomas"/>
            <person name="Naeem Raeece"/>
        </authorList>
    </citation>
    <scope>NUCLEOTIDE SEQUENCE</scope>
</reference>
<gene>
    <name evidence="1" type="ORF">Cvel_14072</name>
</gene>
<dbReference type="VEuPathDB" id="CryptoDB:Cvel_14072"/>
<evidence type="ECO:0000313" key="1">
    <source>
        <dbReference type="EMBL" id="CEM56078.1"/>
    </source>
</evidence>
<proteinExistence type="predicted"/>
<dbReference type="AlphaFoldDB" id="A0A0G4IFN4"/>
<protein>
    <submittedName>
        <fullName evidence="1">Uncharacterized protein</fullName>
    </submittedName>
</protein>
<sequence length="173" mass="20544">MKCHTDKIPEKAFIIRKSDYDYWSWWKTRGEYFEHAKDDFHKPELKLWKDAILTCKSVDRVNYTGKYCPIYGYSTTSFTDFKKNGCLDVNWLDNYQQKKGGIFSGHKCTMSWNVVQNELTDFEECMANEGNYCSTDLSLLAESKEEKKKKFRAFGRRMKLEIELLEDEEQLFG</sequence>
<dbReference type="PhylomeDB" id="A0A0G4IFN4"/>
<accession>A0A0G4IFN4</accession>
<dbReference type="EMBL" id="CDMZ01005940">
    <property type="protein sequence ID" value="CEM56078.1"/>
    <property type="molecule type" value="Genomic_DNA"/>
</dbReference>
<name>A0A0G4IFN4_9ALVE</name>